<proteinExistence type="predicted"/>
<evidence type="ECO:0000313" key="1">
    <source>
        <dbReference type="EMBL" id="JAD75025.1"/>
    </source>
</evidence>
<dbReference type="AlphaFoldDB" id="A0A0A9CNP6"/>
<dbReference type="EMBL" id="GBRH01222870">
    <property type="protein sequence ID" value="JAD75025.1"/>
    <property type="molecule type" value="Transcribed_RNA"/>
</dbReference>
<reference evidence="1" key="2">
    <citation type="journal article" date="2015" name="Data Brief">
        <title>Shoot transcriptome of the giant reed, Arundo donax.</title>
        <authorList>
            <person name="Barrero R.A."/>
            <person name="Guerrero F.D."/>
            <person name="Moolhuijzen P."/>
            <person name="Goolsby J.A."/>
            <person name="Tidwell J."/>
            <person name="Bellgard S.E."/>
            <person name="Bellgard M.I."/>
        </authorList>
    </citation>
    <scope>NUCLEOTIDE SEQUENCE</scope>
    <source>
        <tissue evidence="1">Shoot tissue taken approximately 20 cm above the soil surface</tissue>
    </source>
</reference>
<sequence length="76" mass="9037">MSSLIAPKKMQRPMNLQEKLIIRRMRKIGWQAVLSLLTTTWEHPKVVVYHVMVIKMQVQQLIVKIKIFLLLLLLKM</sequence>
<reference evidence="1" key="1">
    <citation type="submission" date="2014-09" db="EMBL/GenBank/DDBJ databases">
        <authorList>
            <person name="Magalhaes I.L.F."/>
            <person name="Oliveira U."/>
            <person name="Santos F.R."/>
            <person name="Vidigal T.H.D.A."/>
            <person name="Brescovit A.D."/>
            <person name="Santos A.J."/>
        </authorList>
    </citation>
    <scope>NUCLEOTIDE SEQUENCE</scope>
    <source>
        <tissue evidence="1">Shoot tissue taken approximately 20 cm above the soil surface</tissue>
    </source>
</reference>
<accession>A0A0A9CNP6</accession>
<name>A0A0A9CNP6_ARUDO</name>
<protein>
    <submittedName>
        <fullName evidence="1">Uncharacterized protein</fullName>
    </submittedName>
</protein>
<organism evidence="1">
    <name type="scientific">Arundo donax</name>
    <name type="common">Giant reed</name>
    <name type="synonym">Donax arundinaceus</name>
    <dbReference type="NCBI Taxonomy" id="35708"/>
    <lineage>
        <taxon>Eukaryota</taxon>
        <taxon>Viridiplantae</taxon>
        <taxon>Streptophyta</taxon>
        <taxon>Embryophyta</taxon>
        <taxon>Tracheophyta</taxon>
        <taxon>Spermatophyta</taxon>
        <taxon>Magnoliopsida</taxon>
        <taxon>Liliopsida</taxon>
        <taxon>Poales</taxon>
        <taxon>Poaceae</taxon>
        <taxon>PACMAD clade</taxon>
        <taxon>Arundinoideae</taxon>
        <taxon>Arundineae</taxon>
        <taxon>Arundo</taxon>
    </lineage>
</organism>